<evidence type="ECO:0000256" key="4">
    <source>
        <dbReference type="ARBA" id="ARBA00004425"/>
    </source>
</evidence>
<dbReference type="GO" id="GO:0005524">
    <property type="term" value="F:ATP binding"/>
    <property type="evidence" value="ECO:0007669"/>
    <property type="project" value="UniProtKB-UniRule"/>
</dbReference>
<dbReference type="GO" id="GO:0020005">
    <property type="term" value="C:symbiont-containing vacuole membrane"/>
    <property type="evidence" value="ECO:0007669"/>
    <property type="project" value="UniProtKB-SubCell"/>
</dbReference>
<dbReference type="GO" id="GO:0020002">
    <property type="term" value="C:host cell plasma membrane"/>
    <property type="evidence" value="ECO:0007669"/>
    <property type="project" value="UniProtKB-SubCell"/>
</dbReference>
<evidence type="ECO:0000259" key="30">
    <source>
        <dbReference type="PROSITE" id="PS50011"/>
    </source>
</evidence>
<dbReference type="SMART" id="SM00220">
    <property type="entry name" value="S_TKc"/>
    <property type="match status" value="1"/>
</dbReference>
<keyword evidence="15" id="KW-0106">Calcium</keyword>
<feature type="domain" description="Protein kinase" evidence="30">
    <location>
        <begin position="37"/>
        <end position="296"/>
    </location>
</feature>
<evidence type="ECO:0000256" key="14">
    <source>
        <dbReference type="ARBA" id="ARBA00022777"/>
    </source>
</evidence>
<name>A0A8J8NYM2_HALGN</name>
<keyword evidence="9" id="KW-0808">Transferase</keyword>
<gene>
    <name evidence="32" type="ORF">FGO68_gene11160</name>
</gene>
<keyword evidence="6" id="KW-1003">Cell membrane</keyword>
<dbReference type="Gene3D" id="1.10.238.10">
    <property type="entry name" value="EF-hand"/>
    <property type="match status" value="1"/>
</dbReference>
<feature type="domain" description="EF-hand" evidence="31">
    <location>
        <begin position="341"/>
        <end position="376"/>
    </location>
</feature>
<dbReference type="InterPro" id="IPR018247">
    <property type="entry name" value="EF_Hand_1_Ca_BS"/>
</dbReference>
<dbReference type="AlphaFoldDB" id="A0A8J8NYM2"/>
<dbReference type="FunFam" id="1.10.510.10:FF:000398">
    <property type="entry name" value="Calcium-dependent protein kinase 1"/>
    <property type="match status" value="1"/>
</dbReference>
<dbReference type="GO" id="GO:0005509">
    <property type="term" value="F:calcium ion binding"/>
    <property type="evidence" value="ECO:0007669"/>
    <property type="project" value="InterPro"/>
</dbReference>
<evidence type="ECO:0000256" key="27">
    <source>
        <dbReference type="ARBA" id="ARBA00068067"/>
    </source>
</evidence>
<dbReference type="InterPro" id="IPR050205">
    <property type="entry name" value="CDPK_Ser/Thr_kinases"/>
</dbReference>
<dbReference type="InterPro" id="IPR011009">
    <property type="entry name" value="Kinase-like_dom_sf"/>
</dbReference>
<reference evidence="32" key="1">
    <citation type="submission" date="2019-06" db="EMBL/GenBank/DDBJ databases">
        <authorList>
            <person name="Zheng W."/>
        </authorList>
    </citation>
    <scope>NUCLEOTIDE SEQUENCE</scope>
    <source>
        <strain evidence="32">QDHG01</strain>
    </source>
</reference>
<evidence type="ECO:0000313" key="33">
    <source>
        <dbReference type="Proteomes" id="UP000785679"/>
    </source>
</evidence>
<evidence type="ECO:0000256" key="11">
    <source>
        <dbReference type="ARBA" id="ARBA00022723"/>
    </source>
</evidence>
<dbReference type="CDD" id="cd05117">
    <property type="entry name" value="STKc_CAMK"/>
    <property type="match status" value="1"/>
</dbReference>
<dbReference type="GO" id="GO:0004674">
    <property type="term" value="F:protein serine/threonine kinase activity"/>
    <property type="evidence" value="ECO:0007669"/>
    <property type="project" value="UniProtKB-KW"/>
</dbReference>
<keyword evidence="18" id="KW-1043">Host membrane</keyword>
<keyword evidence="10" id="KW-0519">Myristate</keyword>
<keyword evidence="8 29" id="KW-0723">Serine/threonine-protein kinase</keyword>
<evidence type="ECO:0000256" key="22">
    <source>
        <dbReference type="ARBA" id="ARBA00023288"/>
    </source>
</evidence>
<dbReference type="InterPro" id="IPR002048">
    <property type="entry name" value="EF_hand_dom"/>
</dbReference>
<keyword evidence="21" id="KW-0966">Cell projection</keyword>
<evidence type="ECO:0000256" key="16">
    <source>
        <dbReference type="ARBA" id="ARBA00022840"/>
    </source>
</evidence>
<comment type="cofactor">
    <cofactor evidence="1">
        <name>Mg(2+)</name>
        <dbReference type="ChEBI" id="CHEBI:18420"/>
    </cofactor>
</comment>
<dbReference type="PROSITE" id="PS50222">
    <property type="entry name" value="EF_HAND_2"/>
    <property type="match status" value="1"/>
</dbReference>
<keyword evidence="11" id="KW-0479">Metal-binding</keyword>
<dbReference type="Proteomes" id="UP000785679">
    <property type="component" value="Unassembled WGS sequence"/>
</dbReference>
<comment type="similarity">
    <text evidence="23">Belongs to the protein kinase superfamily. Ser/Thr protein kinase family. CDPK subfamily.</text>
</comment>
<dbReference type="PROSITE" id="PS00018">
    <property type="entry name" value="EF_HAND_1"/>
    <property type="match status" value="1"/>
</dbReference>
<evidence type="ECO:0000313" key="32">
    <source>
        <dbReference type="EMBL" id="TNV82496.1"/>
    </source>
</evidence>
<protein>
    <recommendedName>
        <fullName evidence="27">Calcium-dependent protein kinase 1</fullName>
        <ecNumber evidence="5">2.7.11.1</ecNumber>
    </recommendedName>
</protein>
<evidence type="ECO:0000256" key="25">
    <source>
        <dbReference type="ARBA" id="ARBA00048679"/>
    </source>
</evidence>
<keyword evidence="13 28" id="KW-0547">Nucleotide-binding</keyword>
<dbReference type="Gene3D" id="1.10.510.10">
    <property type="entry name" value="Transferase(Phosphotransferase) domain 1"/>
    <property type="match status" value="1"/>
</dbReference>
<evidence type="ECO:0000256" key="29">
    <source>
        <dbReference type="RuleBase" id="RU000304"/>
    </source>
</evidence>
<feature type="binding site" evidence="28">
    <location>
        <position position="66"/>
    </location>
    <ligand>
        <name>ATP</name>
        <dbReference type="ChEBI" id="CHEBI:30616"/>
    </ligand>
</feature>
<dbReference type="Pfam" id="PF13499">
    <property type="entry name" value="EF-hand_7"/>
    <property type="match status" value="1"/>
</dbReference>
<evidence type="ECO:0000256" key="18">
    <source>
        <dbReference type="ARBA" id="ARBA00022870"/>
    </source>
</evidence>
<organism evidence="32 33">
    <name type="scientific">Halteria grandinella</name>
    <dbReference type="NCBI Taxonomy" id="5974"/>
    <lineage>
        <taxon>Eukaryota</taxon>
        <taxon>Sar</taxon>
        <taxon>Alveolata</taxon>
        <taxon>Ciliophora</taxon>
        <taxon>Intramacronucleata</taxon>
        <taxon>Spirotrichea</taxon>
        <taxon>Stichotrichia</taxon>
        <taxon>Sporadotrichida</taxon>
        <taxon>Halteriidae</taxon>
        <taxon>Halteria</taxon>
    </lineage>
</organism>
<evidence type="ECO:0000256" key="3">
    <source>
        <dbReference type="ARBA" id="ARBA00004342"/>
    </source>
</evidence>
<accession>A0A8J8NYM2</accession>
<dbReference type="InterPro" id="IPR011992">
    <property type="entry name" value="EF-hand-dom_pair"/>
</dbReference>
<dbReference type="OrthoDB" id="40902at2759"/>
<comment type="subcellular location">
    <subcellularLocation>
        <location evidence="3">Cell membrane</location>
        <topology evidence="3">Lipid-anchor</topology>
        <orientation evidence="3">Cytoplasmic side</orientation>
    </subcellularLocation>
    <subcellularLocation>
        <location evidence="2">Cell projection</location>
        <location evidence="2">Cilium</location>
        <location evidence="2">Flagellum</location>
    </subcellularLocation>
    <subcellularLocation>
        <location evidence="4">Host cell membrane</location>
        <topology evidence="4">Lipid-anchor</topology>
    </subcellularLocation>
    <subcellularLocation>
        <location evidence="26">Parasitophorous vacuole membrane</location>
        <topology evidence="26">Lipid-anchor</topology>
    </subcellularLocation>
</comment>
<dbReference type="InterPro" id="IPR000719">
    <property type="entry name" value="Prot_kinase_dom"/>
</dbReference>
<keyword evidence="7" id="KW-1032">Host cell membrane</keyword>
<evidence type="ECO:0000256" key="28">
    <source>
        <dbReference type="PROSITE-ProRule" id="PRU10141"/>
    </source>
</evidence>
<evidence type="ECO:0000256" key="21">
    <source>
        <dbReference type="ARBA" id="ARBA00023273"/>
    </source>
</evidence>
<dbReference type="CDD" id="cd00051">
    <property type="entry name" value="EFh"/>
    <property type="match status" value="1"/>
</dbReference>
<dbReference type="Gene3D" id="3.30.200.20">
    <property type="entry name" value="Phosphorylase Kinase, domain 1"/>
    <property type="match status" value="1"/>
</dbReference>
<dbReference type="InterPro" id="IPR017441">
    <property type="entry name" value="Protein_kinase_ATP_BS"/>
</dbReference>
<evidence type="ECO:0000256" key="12">
    <source>
        <dbReference type="ARBA" id="ARBA00022737"/>
    </source>
</evidence>
<dbReference type="EMBL" id="RRYP01004885">
    <property type="protein sequence ID" value="TNV82496.1"/>
    <property type="molecule type" value="Genomic_DNA"/>
</dbReference>
<dbReference type="PANTHER" id="PTHR24349">
    <property type="entry name" value="SERINE/THREONINE-PROTEIN KINASE"/>
    <property type="match status" value="1"/>
</dbReference>
<evidence type="ECO:0000256" key="26">
    <source>
        <dbReference type="ARBA" id="ARBA00060437"/>
    </source>
</evidence>
<evidence type="ECO:0000256" key="24">
    <source>
        <dbReference type="ARBA" id="ARBA00047899"/>
    </source>
</evidence>
<keyword evidence="14" id="KW-0418">Kinase</keyword>
<evidence type="ECO:0000256" key="15">
    <source>
        <dbReference type="ARBA" id="ARBA00022837"/>
    </source>
</evidence>
<evidence type="ECO:0000256" key="19">
    <source>
        <dbReference type="ARBA" id="ARBA00023069"/>
    </source>
</evidence>
<keyword evidence="18" id="KW-0472">Membrane</keyword>
<dbReference type="GO" id="GO:0005886">
    <property type="term" value="C:plasma membrane"/>
    <property type="evidence" value="ECO:0007669"/>
    <property type="project" value="UniProtKB-SubCell"/>
</dbReference>
<dbReference type="Pfam" id="PF00069">
    <property type="entry name" value="Pkinase"/>
    <property type="match status" value="1"/>
</dbReference>
<evidence type="ECO:0000256" key="1">
    <source>
        <dbReference type="ARBA" id="ARBA00001946"/>
    </source>
</evidence>
<evidence type="ECO:0000256" key="8">
    <source>
        <dbReference type="ARBA" id="ARBA00022527"/>
    </source>
</evidence>
<evidence type="ECO:0000256" key="2">
    <source>
        <dbReference type="ARBA" id="ARBA00004230"/>
    </source>
</evidence>
<dbReference type="InterPro" id="IPR008271">
    <property type="entry name" value="Ser/Thr_kinase_AS"/>
</dbReference>
<sequence>MSLNSSIKSLSSTQSQFIIRKSTMITKNSKDISAVYQIEKGKLGSGSYGVVHLGRHKITGQERAIKTIPRSKIKNFERFRTEVKILQTLDHPNVIKMYEYFEDDENVYLVMEICTGGELFERVIEQEYFSEQYAAHVFRQILEAINYCHHMKICHRDLKPENFIFETKDSGSDLKVIDFGLSKICEGTHTKGVLSRMKTRAGTPYYISPEVLTGSYDQSCDMWSAGCILYILLCGYPPFYGDDDQEILRAVMRGEYEYEGEEWVEVSDAAKDLISNLICKPERRLSAEEALKHPWIKAFSKPGVQAKKLNKINIEALKKFQHHQKLKQAALTAIAVHLSPKDVIHLKEVFRSLDHNKDGCLNLEELKDGISDMRNSEELIELLSAADTDKNGTINYTGKEEITIYIEKVHRSHD</sequence>
<dbReference type="SMART" id="SM00054">
    <property type="entry name" value="EFh"/>
    <property type="match status" value="2"/>
</dbReference>
<dbReference type="PROSITE" id="PS50011">
    <property type="entry name" value="PROTEIN_KINASE_DOM"/>
    <property type="match status" value="1"/>
</dbReference>
<comment type="caution">
    <text evidence="32">The sequence shown here is derived from an EMBL/GenBank/DDBJ whole genome shotgun (WGS) entry which is preliminary data.</text>
</comment>
<comment type="catalytic activity">
    <reaction evidence="25">
        <text>L-seryl-[protein] + ATP = O-phospho-L-seryl-[protein] + ADP + H(+)</text>
        <dbReference type="Rhea" id="RHEA:17989"/>
        <dbReference type="Rhea" id="RHEA-COMP:9863"/>
        <dbReference type="Rhea" id="RHEA-COMP:11604"/>
        <dbReference type="ChEBI" id="CHEBI:15378"/>
        <dbReference type="ChEBI" id="CHEBI:29999"/>
        <dbReference type="ChEBI" id="CHEBI:30616"/>
        <dbReference type="ChEBI" id="CHEBI:83421"/>
        <dbReference type="ChEBI" id="CHEBI:456216"/>
        <dbReference type="EC" id="2.7.11.1"/>
    </reaction>
</comment>
<dbReference type="GO" id="GO:0031514">
    <property type="term" value="C:motile cilium"/>
    <property type="evidence" value="ECO:0007669"/>
    <property type="project" value="UniProtKB-SubCell"/>
</dbReference>
<evidence type="ECO:0000256" key="10">
    <source>
        <dbReference type="ARBA" id="ARBA00022707"/>
    </source>
</evidence>
<proteinExistence type="inferred from homology"/>
<keyword evidence="17" id="KW-0282">Flagellum</keyword>
<dbReference type="PROSITE" id="PS00108">
    <property type="entry name" value="PROTEIN_KINASE_ST"/>
    <property type="match status" value="1"/>
</dbReference>
<comment type="catalytic activity">
    <reaction evidence="24">
        <text>L-threonyl-[protein] + ATP = O-phospho-L-threonyl-[protein] + ADP + H(+)</text>
        <dbReference type="Rhea" id="RHEA:46608"/>
        <dbReference type="Rhea" id="RHEA-COMP:11060"/>
        <dbReference type="Rhea" id="RHEA-COMP:11605"/>
        <dbReference type="ChEBI" id="CHEBI:15378"/>
        <dbReference type="ChEBI" id="CHEBI:30013"/>
        <dbReference type="ChEBI" id="CHEBI:30616"/>
        <dbReference type="ChEBI" id="CHEBI:61977"/>
        <dbReference type="ChEBI" id="CHEBI:456216"/>
        <dbReference type="EC" id="2.7.11.1"/>
    </reaction>
</comment>
<keyword evidence="33" id="KW-1185">Reference proteome</keyword>
<keyword evidence="19" id="KW-0969">Cilium</keyword>
<dbReference type="SUPFAM" id="SSF47473">
    <property type="entry name" value="EF-hand"/>
    <property type="match status" value="1"/>
</dbReference>
<evidence type="ECO:0000256" key="23">
    <source>
        <dbReference type="ARBA" id="ARBA00024334"/>
    </source>
</evidence>
<keyword evidence="16 28" id="KW-0067">ATP-binding</keyword>
<evidence type="ECO:0000256" key="5">
    <source>
        <dbReference type="ARBA" id="ARBA00012513"/>
    </source>
</evidence>
<dbReference type="FunFam" id="3.30.200.20:FF:000315">
    <property type="entry name" value="Calcium-dependent protein kinase 3"/>
    <property type="match status" value="1"/>
</dbReference>
<evidence type="ECO:0000256" key="20">
    <source>
        <dbReference type="ARBA" id="ARBA00023139"/>
    </source>
</evidence>
<evidence type="ECO:0000256" key="13">
    <source>
        <dbReference type="ARBA" id="ARBA00022741"/>
    </source>
</evidence>
<evidence type="ECO:0000259" key="31">
    <source>
        <dbReference type="PROSITE" id="PS50222"/>
    </source>
</evidence>
<keyword evidence="22" id="KW-0449">Lipoprotein</keyword>
<evidence type="ECO:0000256" key="7">
    <source>
        <dbReference type="ARBA" id="ARBA00022511"/>
    </source>
</evidence>
<keyword evidence="20" id="KW-0564">Palmitate</keyword>
<dbReference type="PROSITE" id="PS00107">
    <property type="entry name" value="PROTEIN_KINASE_ATP"/>
    <property type="match status" value="1"/>
</dbReference>
<evidence type="ECO:0000256" key="17">
    <source>
        <dbReference type="ARBA" id="ARBA00022846"/>
    </source>
</evidence>
<dbReference type="EC" id="2.7.11.1" evidence="5"/>
<dbReference type="SUPFAM" id="SSF56112">
    <property type="entry name" value="Protein kinase-like (PK-like)"/>
    <property type="match status" value="1"/>
</dbReference>
<evidence type="ECO:0000256" key="6">
    <source>
        <dbReference type="ARBA" id="ARBA00022475"/>
    </source>
</evidence>
<evidence type="ECO:0000256" key="9">
    <source>
        <dbReference type="ARBA" id="ARBA00022679"/>
    </source>
</evidence>
<keyword evidence="12" id="KW-0677">Repeat</keyword>